<proteinExistence type="predicted"/>
<protein>
    <submittedName>
        <fullName evidence="2">Uncharacterized protein</fullName>
    </submittedName>
</protein>
<gene>
    <name evidence="2" type="ORF">H9652_12460</name>
</gene>
<accession>A0ABR8RTV4</accession>
<reference evidence="2 3" key="1">
    <citation type="submission" date="2020-08" db="EMBL/GenBank/DDBJ databases">
        <title>A Genomic Blueprint of the Chicken Gut Microbiome.</title>
        <authorList>
            <person name="Gilroy R."/>
            <person name="Ravi A."/>
            <person name="Getino M."/>
            <person name="Pursley I."/>
            <person name="Horton D.L."/>
            <person name="Alikhan N.-F."/>
            <person name="Baker D."/>
            <person name="Gharbi K."/>
            <person name="Hall N."/>
            <person name="Watson M."/>
            <person name="Adriaenssens E.M."/>
            <person name="Foster-Nyarko E."/>
            <person name="Jarju S."/>
            <person name="Secka A."/>
            <person name="Antonio M."/>
            <person name="Oren A."/>
            <person name="Chaudhuri R."/>
            <person name="La Ragione R.M."/>
            <person name="Hildebrand F."/>
            <person name="Pallen M.J."/>
        </authorList>
    </citation>
    <scope>NUCLEOTIDE SEQUENCE [LARGE SCALE GENOMIC DNA]</scope>
    <source>
        <strain evidence="2 3">Sa4CUA1</strain>
    </source>
</reference>
<keyword evidence="3" id="KW-1185">Reference proteome</keyword>
<dbReference type="RefSeq" id="WP_191796535.1">
    <property type="nucleotide sequence ID" value="NZ_JACSQQ010000019.1"/>
</dbReference>
<comment type="caution">
    <text evidence="2">The sequence shown here is derived from an EMBL/GenBank/DDBJ whole genome shotgun (WGS) entry which is preliminary data.</text>
</comment>
<feature type="region of interest" description="Disordered" evidence="1">
    <location>
        <begin position="15"/>
        <end position="45"/>
    </location>
</feature>
<name>A0ABR8RTV4_9CELL</name>
<sequence>MTATIAVLHRFQHHRGFQHHREFEHHREAQPAPSREDGHGPARGRQAMAVVEGTNVWATGLLVASKGRHGLLLEHETRGLDQVPPALDAP</sequence>
<evidence type="ECO:0000256" key="1">
    <source>
        <dbReference type="SAM" id="MobiDB-lite"/>
    </source>
</evidence>
<dbReference type="Proteomes" id="UP000641803">
    <property type="component" value="Unassembled WGS sequence"/>
</dbReference>
<evidence type="ECO:0000313" key="3">
    <source>
        <dbReference type="Proteomes" id="UP000641803"/>
    </source>
</evidence>
<feature type="compositionally biased region" description="Basic and acidic residues" evidence="1">
    <location>
        <begin position="19"/>
        <end position="40"/>
    </location>
</feature>
<evidence type="ECO:0000313" key="2">
    <source>
        <dbReference type="EMBL" id="MBD7951216.1"/>
    </source>
</evidence>
<dbReference type="EMBL" id="JACSQQ010000019">
    <property type="protein sequence ID" value="MBD7951216.1"/>
    <property type="molecule type" value="Genomic_DNA"/>
</dbReference>
<organism evidence="2 3">
    <name type="scientific">Oerskovia rustica</name>
    <dbReference type="NCBI Taxonomy" id="2762237"/>
    <lineage>
        <taxon>Bacteria</taxon>
        <taxon>Bacillati</taxon>
        <taxon>Actinomycetota</taxon>
        <taxon>Actinomycetes</taxon>
        <taxon>Micrococcales</taxon>
        <taxon>Cellulomonadaceae</taxon>
        <taxon>Oerskovia</taxon>
    </lineage>
</organism>